<evidence type="ECO:0000313" key="1">
    <source>
        <dbReference type="EMBL" id="CAJ2647796.1"/>
    </source>
</evidence>
<gene>
    <name evidence="1" type="ORF">MILVUS5_LOCUS16248</name>
</gene>
<sequence length="934" mass="108069">MNIESTVKELNEVEGLMASDELVSDIVDRGGLQKRFWEQLHYKESLLKQKSKMKWIQDGDANSRFFHTSLKGRRRRNQVVTIKKEDSWIQGVECIKNEVKLHFEKNFVEECVDRPFLSGIGFNSLNDDDNLTLMEPFGEEEVREVIWNCDGNKSPGPDGFNFNFFKACWSTVKHDVMAYLNEFHHSAILPKAISASFLALIPKKDHPQELSDYRPICLIGCLYKILSKILATRLKRVLGKLISGCQSAFLPGRQIMDGVVVLNELIDLAKRRKDECMIFKVDFERAYDTVSWNYLQRMMKTMGFAEGWLKWMKACIFESSMSVLVNGSPTADFKVSKGLRQGDPLSPFLFLIAAEGLTGLVNKAVDIGRFHGFKVKENIQFQILQFADDTVLVGESSWDNVWTIKSILRGFELVSGMRINFVKSKLYGVNVDNHFLEAASNFLLCRAETIPFKFLGLPVGANPRRITTWKPIVEAMYKRLSSWNGRHLSIGGRVTLINSVLSSLPLYFFSFFKAPKGVLNQLIKIQRNFLWGGGLDDKKLCWVSWDQVCLPKEKGGLGVKDLELFNQALLSKWKWRCIVDVEAIWFDLVRFRYKESVGNLLSWDDGAARSNDSIWWRDILKVGGKENDLWFPKSVSSVLGDGNLIGFWKEKWLGEIPFRELFPKLFNKEVDHNVVVAERLIGQRANRIWGWQWRSALNSEEQGELLYLQQLLMDVDVLQDKSDQWRWTPDNMGLFSVKSVYSLLQNGRTARELNTNILTSLQGMWNNDIPSKVGVFGWRLLIEKLPTRAALAYRGILTNSHDLSCVFCFKELEDCKHLFFNCNLMQQVWKSIYHWVGCAYHHYEEGWKHFNFFGDIVKSKKGSKVKHLIWLATTWCTWRVRNNIIFRGTIFDCNQLVDQIKFISWFWFIGRSGRDCSYSYYDWCVNPLECILSI</sequence>
<organism evidence="1 2">
    <name type="scientific">Trifolium pratense</name>
    <name type="common">Red clover</name>
    <dbReference type="NCBI Taxonomy" id="57577"/>
    <lineage>
        <taxon>Eukaryota</taxon>
        <taxon>Viridiplantae</taxon>
        <taxon>Streptophyta</taxon>
        <taxon>Embryophyta</taxon>
        <taxon>Tracheophyta</taxon>
        <taxon>Spermatophyta</taxon>
        <taxon>Magnoliopsida</taxon>
        <taxon>eudicotyledons</taxon>
        <taxon>Gunneridae</taxon>
        <taxon>Pentapetalae</taxon>
        <taxon>rosids</taxon>
        <taxon>fabids</taxon>
        <taxon>Fabales</taxon>
        <taxon>Fabaceae</taxon>
        <taxon>Papilionoideae</taxon>
        <taxon>50 kb inversion clade</taxon>
        <taxon>NPAAA clade</taxon>
        <taxon>Hologalegina</taxon>
        <taxon>IRL clade</taxon>
        <taxon>Trifolieae</taxon>
        <taxon>Trifolium</taxon>
    </lineage>
</organism>
<comment type="caution">
    <text evidence="1">The sequence shown here is derived from an EMBL/GenBank/DDBJ whole genome shotgun (WGS) entry which is preliminary data.</text>
</comment>
<proteinExistence type="predicted"/>
<keyword evidence="2" id="KW-1185">Reference proteome</keyword>
<reference evidence="1" key="1">
    <citation type="submission" date="2023-10" db="EMBL/GenBank/DDBJ databases">
        <authorList>
            <person name="Rodriguez Cubillos JULIANA M."/>
            <person name="De Vega J."/>
        </authorList>
    </citation>
    <scope>NUCLEOTIDE SEQUENCE</scope>
</reference>
<evidence type="ECO:0000313" key="2">
    <source>
        <dbReference type="Proteomes" id="UP001177021"/>
    </source>
</evidence>
<protein>
    <submittedName>
        <fullName evidence="1">Uncharacterized protein</fullName>
    </submittedName>
</protein>
<accession>A0ACB0JU11</accession>
<name>A0ACB0JU11_TRIPR</name>
<dbReference type="EMBL" id="CASHSV030000109">
    <property type="protein sequence ID" value="CAJ2647796.1"/>
    <property type="molecule type" value="Genomic_DNA"/>
</dbReference>
<dbReference type="Proteomes" id="UP001177021">
    <property type="component" value="Unassembled WGS sequence"/>
</dbReference>